<gene>
    <name evidence="2" type="ORF">g.13411</name>
</gene>
<accession>A0A1B6LWT2</accession>
<feature type="chain" id="PRO_5008587707" evidence="1">
    <location>
        <begin position="23"/>
        <end position="158"/>
    </location>
</feature>
<proteinExistence type="predicted"/>
<dbReference type="EMBL" id="GEBQ01011867">
    <property type="protein sequence ID" value="JAT28110.1"/>
    <property type="molecule type" value="Transcribed_RNA"/>
</dbReference>
<organism evidence="2">
    <name type="scientific">Graphocephala atropunctata</name>
    <dbReference type="NCBI Taxonomy" id="36148"/>
    <lineage>
        <taxon>Eukaryota</taxon>
        <taxon>Metazoa</taxon>
        <taxon>Ecdysozoa</taxon>
        <taxon>Arthropoda</taxon>
        <taxon>Hexapoda</taxon>
        <taxon>Insecta</taxon>
        <taxon>Pterygota</taxon>
        <taxon>Neoptera</taxon>
        <taxon>Paraneoptera</taxon>
        <taxon>Hemiptera</taxon>
        <taxon>Auchenorrhyncha</taxon>
        <taxon>Membracoidea</taxon>
        <taxon>Cicadellidae</taxon>
        <taxon>Cicadellinae</taxon>
        <taxon>Cicadellini</taxon>
        <taxon>Graphocephala</taxon>
    </lineage>
</organism>
<sequence length="158" mass="19027">MRWQGWLACWLWLTCRVGHSSAYFSLEVNAEKHQREEEEELPIVQRCKELKDQLERATGYGGPLIRGIFDFHEDLRYLYEDVRRNRAPKMRLKIYFQLRDKGGPHHLKATVNDALLRETFGWTTYEVNDIYEMLRDTQTLWDKIEKEIEKHNITPPPY</sequence>
<keyword evidence="1" id="KW-0732">Signal</keyword>
<evidence type="ECO:0000313" key="2">
    <source>
        <dbReference type="EMBL" id="JAT28110.1"/>
    </source>
</evidence>
<dbReference type="AlphaFoldDB" id="A0A1B6LWT2"/>
<feature type="signal peptide" evidence="1">
    <location>
        <begin position="1"/>
        <end position="22"/>
    </location>
</feature>
<protein>
    <submittedName>
        <fullName evidence="2">Uncharacterized protein</fullName>
    </submittedName>
</protein>
<evidence type="ECO:0000256" key="1">
    <source>
        <dbReference type="SAM" id="SignalP"/>
    </source>
</evidence>
<reference evidence="2" key="1">
    <citation type="submission" date="2015-11" db="EMBL/GenBank/DDBJ databases">
        <title>De novo transcriptome assembly of four potential Pierce s Disease insect vectors from Arizona vineyards.</title>
        <authorList>
            <person name="Tassone E.E."/>
        </authorList>
    </citation>
    <scope>NUCLEOTIDE SEQUENCE</scope>
</reference>
<name>A0A1B6LWT2_9HEMI</name>